<reference evidence="2 3" key="1">
    <citation type="submission" date="2019-02" db="EMBL/GenBank/DDBJ databases">
        <title>Genome sequencing of the rare red list fungi Antrodiella citrinella (Flaviporus citrinellus).</title>
        <authorList>
            <person name="Buettner E."/>
            <person name="Kellner H."/>
        </authorList>
    </citation>
    <scope>NUCLEOTIDE SEQUENCE [LARGE SCALE GENOMIC DNA]</scope>
    <source>
        <strain evidence="2 3">DSM 108506</strain>
    </source>
</reference>
<accession>A0A4S4MQS2</accession>
<evidence type="ECO:0000313" key="2">
    <source>
        <dbReference type="EMBL" id="THH28474.1"/>
    </source>
</evidence>
<sequence length="206" mass="21064">MFFSAVFKLALIAPFAYVAYAAPTPTIGQRDDGLGLGGIVPPLPTSVDGIPLDPLQGWNLDQDGLPDVALPADGVAPRDLDLSTVLGVVVADAKKPLAVVGTGVGASTSLLKKDVETITDVGAVVKDTNNVVAAVGTKTWAKTDLLNRDLDVAVGVGAVVADTGDLVAVVDSETVVKSDLVNRQVVDGLVETVDELLNGLLDGSRV</sequence>
<dbReference type="AlphaFoldDB" id="A0A4S4MQS2"/>
<gene>
    <name evidence="2" type="ORF">EUX98_g5722</name>
</gene>
<feature type="chain" id="PRO_5020642467" evidence="1">
    <location>
        <begin position="22"/>
        <end position="206"/>
    </location>
</feature>
<dbReference type="Proteomes" id="UP000308730">
    <property type="component" value="Unassembled WGS sequence"/>
</dbReference>
<feature type="signal peptide" evidence="1">
    <location>
        <begin position="1"/>
        <end position="21"/>
    </location>
</feature>
<keyword evidence="1" id="KW-0732">Signal</keyword>
<evidence type="ECO:0000313" key="3">
    <source>
        <dbReference type="Proteomes" id="UP000308730"/>
    </source>
</evidence>
<evidence type="ECO:0000256" key="1">
    <source>
        <dbReference type="SAM" id="SignalP"/>
    </source>
</evidence>
<organism evidence="2 3">
    <name type="scientific">Antrodiella citrinella</name>
    <dbReference type="NCBI Taxonomy" id="2447956"/>
    <lineage>
        <taxon>Eukaryota</taxon>
        <taxon>Fungi</taxon>
        <taxon>Dikarya</taxon>
        <taxon>Basidiomycota</taxon>
        <taxon>Agaricomycotina</taxon>
        <taxon>Agaricomycetes</taxon>
        <taxon>Polyporales</taxon>
        <taxon>Steccherinaceae</taxon>
        <taxon>Antrodiella</taxon>
    </lineage>
</organism>
<keyword evidence="3" id="KW-1185">Reference proteome</keyword>
<comment type="caution">
    <text evidence="2">The sequence shown here is derived from an EMBL/GenBank/DDBJ whole genome shotgun (WGS) entry which is preliminary data.</text>
</comment>
<name>A0A4S4MQS2_9APHY</name>
<protein>
    <submittedName>
        <fullName evidence="2">Uncharacterized protein</fullName>
    </submittedName>
</protein>
<proteinExistence type="predicted"/>
<dbReference type="EMBL" id="SGPM01000177">
    <property type="protein sequence ID" value="THH28474.1"/>
    <property type="molecule type" value="Genomic_DNA"/>
</dbReference>